<gene>
    <name evidence="2" type="ORF">ElyMa_004643300</name>
</gene>
<keyword evidence="1" id="KW-1133">Transmembrane helix</keyword>
<protein>
    <submittedName>
        <fullName evidence="2">UDP-glucuronosyltransferase 2A1-like</fullName>
    </submittedName>
</protein>
<feature type="transmembrane region" description="Helical" evidence="1">
    <location>
        <begin position="87"/>
        <end position="104"/>
    </location>
</feature>
<name>A0AAV4I333_9GAST</name>
<proteinExistence type="predicted"/>
<accession>A0AAV4I333</accession>
<comment type="caution">
    <text evidence="2">The sequence shown here is derived from an EMBL/GenBank/DDBJ whole genome shotgun (WGS) entry which is preliminary data.</text>
</comment>
<organism evidence="2 3">
    <name type="scientific">Elysia marginata</name>
    <dbReference type="NCBI Taxonomy" id="1093978"/>
    <lineage>
        <taxon>Eukaryota</taxon>
        <taxon>Metazoa</taxon>
        <taxon>Spiralia</taxon>
        <taxon>Lophotrochozoa</taxon>
        <taxon>Mollusca</taxon>
        <taxon>Gastropoda</taxon>
        <taxon>Heterobranchia</taxon>
        <taxon>Euthyneura</taxon>
        <taxon>Panpulmonata</taxon>
        <taxon>Sacoglossa</taxon>
        <taxon>Placobranchoidea</taxon>
        <taxon>Plakobranchidae</taxon>
        <taxon>Elysia</taxon>
    </lineage>
</organism>
<dbReference type="Proteomes" id="UP000762676">
    <property type="component" value="Unassembled WGS sequence"/>
</dbReference>
<evidence type="ECO:0000313" key="2">
    <source>
        <dbReference type="EMBL" id="GFS03892.1"/>
    </source>
</evidence>
<sequence>MQGTVNGGRTRGRQRKRWEDNIKEWTGLELTNTLRIADDREEWKAVVRRSSMRPDGSQILGIGTSRRLPAAAAAVKVEVVEMVVPEVVVVAVVVAVIIIIIIIIS</sequence>
<keyword evidence="1" id="KW-0472">Membrane</keyword>
<dbReference type="AlphaFoldDB" id="A0AAV4I333"/>
<keyword evidence="3" id="KW-1185">Reference proteome</keyword>
<evidence type="ECO:0000256" key="1">
    <source>
        <dbReference type="SAM" id="Phobius"/>
    </source>
</evidence>
<dbReference type="EMBL" id="BMAT01009313">
    <property type="protein sequence ID" value="GFS03892.1"/>
    <property type="molecule type" value="Genomic_DNA"/>
</dbReference>
<keyword evidence="1" id="KW-0812">Transmembrane</keyword>
<reference evidence="2 3" key="1">
    <citation type="journal article" date="2021" name="Elife">
        <title>Chloroplast acquisition without the gene transfer in kleptoplastic sea slugs, Plakobranchus ocellatus.</title>
        <authorList>
            <person name="Maeda T."/>
            <person name="Takahashi S."/>
            <person name="Yoshida T."/>
            <person name="Shimamura S."/>
            <person name="Takaki Y."/>
            <person name="Nagai Y."/>
            <person name="Toyoda A."/>
            <person name="Suzuki Y."/>
            <person name="Arimoto A."/>
            <person name="Ishii H."/>
            <person name="Satoh N."/>
            <person name="Nishiyama T."/>
            <person name="Hasebe M."/>
            <person name="Maruyama T."/>
            <person name="Minagawa J."/>
            <person name="Obokata J."/>
            <person name="Shigenobu S."/>
        </authorList>
    </citation>
    <scope>NUCLEOTIDE SEQUENCE [LARGE SCALE GENOMIC DNA]</scope>
</reference>
<evidence type="ECO:0000313" key="3">
    <source>
        <dbReference type="Proteomes" id="UP000762676"/>
    </source>
</evidence>